<evidence type="ECO:0000313" key="1">
    <source>
        <dbReference type="EMBL" id="CAG8835574.1"/>
    </source>
</evidence>
<keyword evidence="2" id="KW-1185">Reference proteome</keyword>
<sequence length="128" mass="14640">MDSPLAVVSSEIYKQEVDCNYEPNEYRLEFNLKEEIVPTSSNYYSESSIILPKCQKANIQDESVGQSSDTSKSSKVSKIGRSLLRSPAWKWFKEIYIDKVQHGWYNIEMADEKPCDTKIKTSDSTTAL</sequence>
<accession>A0ABN7WMH9</accession>
<proteinExistence type="predicted"/>
<comment type="caution">
    <text evidence="1">The sequence shown here is derived from an EMBL/GenBank/DDBJ whole genome shotgun (WGS) entry which is preliminary data.</text>
</comment>
<protein>
    <submittedName>
        <fullName evidence="1">4104_t:CDS:1</fullName>
    </submittedName>
</protein>
<dbReference type="EMBL" id="CAJVQB010051729">
    <property type="protein sequence ID" value="CAG8835574.1"/>
    <property type="molecule type" value="Genomic_DNA"/>
</dbReference>
<dbReference type="Proteomes" id="UP000789901">
    <property type="component" value="Unassembled WGS sequence"/>
</dbReference>
<organism evidence="1 2">
    <name type="scientific">Gigaspora margarita</name>
    <dbReference type="NCBI Taxonomy" id="4874"/>
    <lineage>
        <taxon>Eukaryota</taxon>
        <taxon>Fungi</taxon>
        <taxon>Fungi incertae sedis</taxon>
        <taxon>Mucoromycota</taxon>
        <taxon>Glomeromycotina</taxon>
        <taxon>Glomeromycetes</taxon>
        <taxon>Diversisporales</taxon>
        <taxon>Gigasporaceae</taxon>
        <taxon>Gigaspora</taxon>
    </lineage>
</organism>
<reference evidence="1 2" key="1">
    <citation type="submission" date="2021-06" db="EMBL/GenBank/DDBJ databases">
        <authorList>
            <person name="Kallberg Y."/>
            <person name="Tangrot J."/>
            <person name="Rosling A."/>
        </authorList>
    </citation>
    <scope>NUCLEOTIDE SEQUENCE [LARGE SCALE GENOMIC DNA]</scope>
    <source>
        <strain evidence="1 2">120-4 pot B 10/14</strain>
    </source>
</reference>
<name>A0ABN7WMH9_GIGMA</name>
<evidence type="ECO:0000313" key="2">
    <source>
        <dbReference type="Proteomes" id="UP000789901"/>
    </source>
</evidence>
<gene>
    <name evidence="1" type="ORF">GMARGA_LOCUS32641</name>
</gene>